<organism evidence="8 9">
    <name type="scientific">Motilibacter deserti</name>
    <dbReference type="NCBI Taxonomy" id="2714956"/>
    <lineage>
        <taxon>Bacteria</taxon>
        <taxon>Bacillati</taxon>
        <taxon>Actinomycetota</taxon>
        <taxon>Actinomycetes</taxon>
        <taxon>Motilibacterales</taxon>
        <taxon>Motilibacteraceae</taxon>
        <taxon>Motilibacter</taxon>
    </lineage>
</organism>
<feature type="transmembrane region" description="Helical" evidence="7">
    <location>
        <begin position="34"/>
        <end position="54"/>
    </location>
</feature>
<feature type="transmembrane region" description="Helical" evidence="7">
    <location>
        <begin position="66"/>
        <end position="87"/>
    </location>
</feature>
<feature type="transmembrane region" description="Helical" evidence="7">
    <location>
        <begin position="117"/>
        <end position="136"/>
    </location>
</feature>
<keyword evidence="4 7" id="KW-1133">Transmembrane helix</keyword>
<accession>A0ABX0GR30</accession>
<evidence type="ECO:0000256" key="7">
    <source>
        <dbReference type="SAM" id="Phobius"/>
    </source>
</evidence>
<comment type="caution">
    <text evidence="8">The sequence shown here is derived from an EMBL/GenBank/DDBJ whole genome shotgun (WGS) entry which is preliminary data.</text>
</comment>
<gene>
    <name evidence="8" type="ORF">G9H71_00320</name>
</gene>
<reference evidence="8 9" key="1">
    <citation type="submission" date="2020-03" db="EMBL/GenBank/DDBJ databases">
        <title>Two novel Motilibacter sp.</title>
        <authorList>
            <person name="Liu S."/>
        </authorList>
    </citation>
    <scope>NUCLEOTIDE SEQUENCE [LARGE SCALE GENOMIC DNA]</scope>
    <source>
        <strain evidence="8 9">E257</strain>
    </source>
</reference>
<evidence type="ECO:0000256" key="3">
    <source>
        <dbReference type="ARBA" id="ARBA00022692"/>
    </source>
</evidence>
<proteinExistence type="predicted"/>
<feature type="transmembrane region" description="Helical" evidence="7">
    <location>
        <begin position="93"/>
        <end position="110"/>
    </location>
</feature>
<feature type="transmembrane region" description="Helical" evidence="7">
    <location>
        <begin position="319"/>
        <end position="338"/>
    </location>
</feature>
<dbReference type="InterPro" id="IPR043428">
    <property type="entry name" value="LivM-like"/>
</dbReference>
<dbReference type="EMBL" id="JAANNP010000001">
    <property type="protein sequence ID" value="NHC12226.1"/>
    <property type="molecule type" value="Genomic_DNA"/>
</dbReference>
<dbReference type="InterPro" id="IPR001851">
    <property type="entry name" value="ABC_transp_permease"/>
</dbReference>
<evidence type="ECO:0000256" key="2">
    <source>
        <dbReference type="ARBA" id="ARBA00022475"/>
    </source>
</evidence>
<dbReference type="RefSeq" id="WP_166276248.1">
    <property type="nucleotide sequence ID" value="NZ_JAANNP010000001.1"/>
</dbReference>
<feature type="transmembrane region" description="Helical" evidence="7">
    <location>
        <begin position="276"/>
        <end position="307"/>
    </location>
</feature>
<evidence type="ECO:0000256" key="4">
    <source>
        <dbReference type="ARBA" id="ARBA00022989"/>
    </source>
</evidence>
<evidence type="ECO:0000256" key="6">
    <source>
        <dbReference type="SAM" id="MobiDB-lite"/>
    </source>
</evidence>
<sequence length="374" mass="39280">MSTALSKGRLKGAGSGRPRTPVPSFGGLPTPVRWVVYIALVALAAALPSIPGVADIMSPQNDWASVLVFPIGLYILMALGLNVVVGYAGLLDLGYVAFFAIGAYTGAILGSEYGWGFWEALPVGILLSMIAGLLLGTPTLRLRGDYLAIVTLGFGEIIRVTANNTDWLGGPRGVTNVPRPPAIGDLTFGALSTKPYWYLVLGLIVLVIIIGKRLERSRVGRAWAAIREDEDAAELMGVPTLKFKLASFAIGAGIAGAGGAVYASRTTAILPDNFPFVLSALILAAVVLGGSGNIAGVILGAFLVAWLPERFREFQEFRQLFFGAALVLIMLFRPQGLLPNARRKAELQEGSGGMGTLGAEVGAAATQTVEVDKK</sequence>
<feature type="transmembrane region" description="Helical" evidence="7">
    <location>
        <begin position="245"/>
        <end position="264"/>
    </location>
</feature>
<evidence type="ECO:0000256" key="5">
    <source>
        <dbReference type="ARBA" id="ARBA00023136"/>
    </source>
</evidence>
<keyword evidence="2" id="KW-1003">Cell membrane</keyword>
<dbReference type="PANTHER" id="PTHR30482">
    <property type="entry name" value="HIGH-AFFINITY BRANCHED-CHAIN AMINO ACID TRANSPORT SYSTEM PERMEASE"/>
    <property type="match status" value="1"/>
</dbReference>
<keyword evidence="3 7" id="KW-0812">Transmembrane</keyword>
<feature type="region of interest" description="Disordered" evidence="6">
    <location>
        <begin position="1"/>
        <end position="24"/>
    </location>
</feature>
<name>A0ABX0GR30_9ACTN</name>
<dbReference type="PANTHER" id="PTHR30482:SF10">
    <property type="entry name" value="HIGH-AFFINITY BRANCHED-CHAIN AMINO ACID TRANSPORT PROTEIN BRAE"/>
    <property type="match status" value="1"/>
</dbReference>
<keyword evidence="9" id="KW-1185">Reference proteome</keyword>
<evidence type="ECO:0000313" key="9">
    <source>
        <dbReference type="Proteomes" id="UP000800981"/>
    </source>
</evidence>
<evidence type="ECO:0000256" key="1">
    <source>
        <dbReference type="ARBA" id="ARBA00004651"/>
    </source>
</evidence>
<dbReference type="Proteomes" id="UP000800981">
    <property type="component" value="Unassembled WGS sequence"/>
</dbReference>
<feature type="transmembrane region" description="Helical" evidence="7">
    <location>
        <begin position="195"/>
        <end position="211"/>
    </location>
</feature>
<dbReference type="CDD" id="cd06581">
    <property type="entry name" value="TM_PBP1_LivM_like"/>
    <property type="match status" value="1"/>
</dbReference>
<comment type="subcellular location">
    <subcellularLocation>
        <location evidence="1">Cell membrane</location>
        <topology evidence="1">Multi-pass membrane protein</topology>
    </subcellularLocation>
</comment>
<keyword evidence="5 7" id="KW-0472">Membrane</keyword>
<protein>
    <submittedName>
        <fullName evidence="8">Branched-chain amino acid ABC transporter permease</fullName>
    </submittedName>
</protein>
<dbReference type="Pfam" id="PF02653">
    <property type="entry name" value="BPD_transp_2"/>
    <property type="match status" value="1"/>
</dbReference>
<evidence type="ECO:0000313" key="8">
    <source>
        <dbReference type="EMBL" id="NHC12226.1"/>
    </source>
</evidence>